<feature type="compositionally biased region" description="Low complexity" evidence="6">
    <location>
        <begin position="804"/>
        <end position="815"/>
    </location>
</feature>
<dbReference type="RefSeq" id="XP_022311315.1">
    <property type="nucleotide sequence ID" value="XM_022455607.1"/>
</dbReference>
<dbReference type="Pfam" id="PF02008">
    <property type="entry name" value="zf-CXXC"/>
    <property type="match status" value="1"/>
</dbReference>
<feature type="region of interest" description="Disordered" evidence="6">
    <location>
        <begin position="901"/>
        <end position="921"/>
    </location>
</feature>
<feature type="compositionally biased region" description="Basic and acidic residues" evidence="6">
    <location>
        <begin position="912"/>
        <end position="921"/>
    </location>
</feature>
<feature type="compositionally biased region" description="Basic and acidic residues" evidence="6">
    <location>
        <begin position="100"/>
        <end position="110"/>
    </location>
</feature>
<evidence type="ECO:0000256" key="5">
    <source>
        <dbReference type="SAM" id="Coils"/>
    </source>
</evidence>
<dbReference type="InterPro" id="IPR002857">
    <property type="entry name" value="Znf_CXXC"/>
</dbReference>
<keyword evidence="2 4" id="KW-0863">Zinc-finger</keyword>
<accession>A0A8B8C6T3</accession>
<evidence type="ECO:0000313" key="8">
    <source>
        <dbReference type="Proteomes" id="UP000694844"/>
    </source>
</evidence>
<reference evidence="10" key="2">
    <citation type="submission" date="2025-04" db="UniProtKB">
        <authorList>
            <consortium name="RefSeq"/>
        </authorList>
    </citation>
    <scope>IDENTIFICATION</scope>
    <source>
        <tissue evidence="10">Whole sample</tissue>
    </source>
</reference>
<feature type="region of interest" description="Disordered" evidence="6">
    <location>
        <begin position="486"/>
        <end position="550"/>
    </location>
</feature>
<feature type="region of interest" description="Disordered" evidence="6">
    <location>
        <begin position="849"/>
        <end position="872"/>
    </location>
</feature>
<feature type="region of interest" description="Disordered" evidence="6">
    <location>
        <begin position="345"/>
        <end position="365"/>
    </location>
</feature>
<evidence type="ECO:0000313" key="9">
    <source>
        <dbReference type="RefSeq" id="XP_022311309.1"/>
    </source>
</evidence>
<feature type="coiled-coil region" evidence="5">
    <location>
        <begin position="943"/>
        <end position="977"/>
    </location>
</feature>
<evidence type="ECO:0000313" key="10">
    <source>
        <dbReference type="RefSeq" id="XP_022311315.1"/>
    </source>
</evidence>
<dbReference type="RefSeq" id="XP_022311309.1">
    <property type="nucleotide sequence ID" value="XM_022455601.1"/>
</dbReference>
<feature type="region of interest" description="Disordered" evidence="6">
    <location>
        <begin position="797"/>
        <end position="816"/>
    </location>
</feature>
<dbReference type="OrthoDB" id="6158950at2759"/>
<proteinExistence type="predicted"/>
<evidence type="ECO:0000256" key="6">
    <source>
        <dbReference type="SAM" id="MobiDB-lite"/>
    </source>
</evidence>
<dbReference type="GeneID" id="111116597"/>
<dbReference type="PROSITE" id="PS51058">
    <property type="entry name" value="ZF_CXXC"/>
    <property type="match status" value="1"/>
</dbReference>
<gene>
    <name evidence="9 10" type="primary">LOC111116597</name>
</gene>
<organism evidence="8 10">
    <name type="scientific">Crassostrea virginica</name>
    <name type="common">Eastern oyster</name>
    <dbReference type="NCBI Taxonomy" id="6565"/>
    <lineage>
        <taxon>Eukaryota</taxon>
        <taxon>Metazoa</taxon>
        <taxon>Spiralia</taxon>
        <taxon>Lophotrochozoa</taxon>
        <taxon>Mollusca</taxon>
        <taxon>Bivalvia</taxon>
        <taxon>Autobranchia</taxon>
        <taxon>Pteriomorphia</taxon>
        <taxon>Ostreida</taxon>
        <taxon>Ostreoidea</taxon>
        <taxon>Ostreidae</taxon>
        <taxon>Crassostrea</taxon>
    </lineage>
</organism>
<feature type="region of interest" description="Disordered" evidence="6">
    <location>
        <begin position="229"/>
        <end position="272"/>
    </location>
</feature>
<feature type="compositionally biased region" description="Polar residues" evidence="6">
    <location>
        <begin position="500"/>
        <end position="525"/>
    </location>
</feature>
<keyword evidence="1" id="KW-0479">Metal-binding</keyword>
<protein>
    <submittedName>
        <fullName evidence="9 10">Uncharacterized protein LOC111116597</fullName>
    </submittedName>
</protein>
<feature type="domain" description="CXXC-type" evidence="7">
    <location>
        <begin position="2"/>
        <end position="48"/>
    </location>
</feature>
<sequence>MRAVKRSRCKQCKACLSPNCGVCAFCMDKPIYGGNNSLKQCCIQKRCLNLMSSAASPLPQSIRKAPSDVKRNLPKSYVLVRNICEENMLSKFRVKEQNVETCEKTSRPETNKVPNENDPNEEKICRPQRKRKVNLNYINPATYVPTLKAPKKEVPVKNDPLKDVHVDQMIDYLDRQSRVDRQLLRMKNSKIAQERTSCKYARPQTAKTKKKKLRPYEYLKFLPISSADGSKEAFPSPPLLTPHSSESSDGDGSQEKSGVLGPPKLEPCKTEKEPVKLSFSGRYCKPNSAYYREFYTDLKKIPNILNKHKTKRKIIHKSESESKFETNEGGRSTSVKTVKKEAENTGNFHVGGSSPKIKQEPEKTAVGKSHQFLVTSYGGKTQPSKELEFSLDTMMKNAEKDKRVSQLQNRIPVCQDKIMKTVKELAREKKFVKFFQLNVGNKLIFIPTDGATVIPKAYVMDKSSEAAKSYTKSPSVQETAAIIQEPMDDTDNSDLPKITSVFSLSSDGDGNSAENSATSNGQGTHCNAAASPSANEESRPCMTNPDNKQKLKSLLNPDILKKQTTNKDYTNLQSLVNATVSKLCKYDINPNDQTGHFDNTSASGSSADMVHNRKEDTVGVRDLVSEETRTQDLKTMVSSNGNIPDLGQLQPLEKVTQKNPPQPLSHTVKNIQNTSNYLIKVNPITKQKYLILPRSSATTLNNNARVIVSSDSFGGKQQSLLVNSAFQFVDKKGTQGSYTQNSPVNSSISLTPIVSASQATPVLLFPNVSNKSVPYVPQSTASQVISFQASVASRTTPTSKVTTSYSAPGNSSSSSLTHTVKTTAIKSILSETPNLRSFLNMTTEGSPCKNDCTEHEDETDIVRSKTDKVSGAGSIGHEWVTVKSEPGDEHEFEASILTTIKKENNSDTESETETKDGEKYDEGISWRMPQFPDHHITSVHAGETDTNERIRQLREKLRAQQEECDNLKKTLLTQNEEI</sequence>
<feature type="compositionally biased region" description="Low complexity" evidence="6">
    <location>
        <begin position="244"/>
        <end position="258"/>
    </location>
</feature>
<reference evidence="8" key="1">
    <citation type="submission" date="2024-06" db="UniProtKB">
        <authorList>
            <consortium name="RefSeq"/>
        </authorList>
    </citation>
    <scope>NUCLEOTIDE SEQUENCE [LARGE SCALE GENOMIC DNA]</scope>
    <source>
        <tissue evidence="9">Whole sample</tissue>
    </source>
</reference>
<evidence type="ECO:0000256" key="2">
    <source>
        <dbReference type="ARBA" id="ARBA00022771"/>
    </source>
</evidence>
<name>A0A8B8C6T3_CRAVI</name>
<feature type="region of interest" description="Disordered" evidence="6">
    <location>
        <begin position="100"/>
        <end position="123"/>
    </location>
</feature>
<evidence type="ECO:0000256" key="3">
    <source>
        <dbReference type="ARBA" id="ARBA00022833"/>
    </source>
</evidence>
<dbReference type="GO" id="GO:0003677">
    <property type="term" value="F:DNA binding"/>
    <property type="evidence" value="ECO:0007669"/>
    <property type="project" value="InterPro"/>
</dbReference>
<evidence type="ECO:0000259" key="7">
    <source>
        <dbReference type="PROSITE" id="PS51058"/>
    </source>
</evidence>
<keyword evidence="3" id="KW-0862">Zinc</keyword>
<evidence type="ECO:0000256" key="4">
    <source>
        <dbReference type="PROSITE-ProRule" id="PRU00509"/>
    </source>
</evidence>
<evidence type="ECO:0000256" key="1">
    <source>
        <dbReference type="ARBA" id="ARBA00022723"/>
    </source>
</evidence>
<dbReference type="KEGG" id="cvn:111116597"/>
<dbReference type="Proteomes" id="UP000694844">
    <property type="component" value="Chromosome 1"/>
</dbReference>
<keyword evidence="5" id="KW-0175">Coiled coil</keyword>
<dbReference type="GO" id="GO:0008270">
    <property type="term" value="F:zinc ion binding"/>
    <property type="evidence" value="ECO:0007669"/>
    <property type="project" value="UniProtKB-KW"/>
</dbReference>
<dbReference type="AlphaFoldDB" id="A0A8B8C6T3"/>
<keyword evidence="8" id="KW-1185">Reference proteome</keyword>